<organism evidence="3 4">
    <name type="scientific">Brucella anthropi</name>
    <name type="common">Ochrobactrum anthropi</name>
    <dbReference type="NCBI Taxonomy" id="529"/>
    <lineage>
        <taxon>Bacteria</taxon>
        <taxon>Pseudomonadati</taxon>
        <taxon>Pseudomonadota</taxon>
        <taxon>Alphaproteobacteria</taxon>
        <taxon>Hyphomicrobiales</taxon>
        <taxon>Brucellaceae</taxon>
        <taxon>Brucella/Ochrobactrum group</taxon>
        <taxon>Brucella</taxon>
    </lineage>
</organism>
<feature type="domain" description="Phosphatidic acid phosphatase type 2/haloperoxidase" evidence="2">
    <location>
        <begin position="102"/>
        <end position="216"/>
    </location>
</feature>
<dbReference type="InterPro" id="IPR000326">
    <property type="entry name" value="PAP2/HPO"/>
</dbReference>
<accession>A0A6I0DHC7</accession>
<dbReference type="PANTHER" id="PTHR14969">
    <property type="entry name" value="SPHINGOSINE-1-PHOSPHATE PHOSPHOHYDROLASE"/>
    <property type="match status" value="1"/>
</dbReference>
<evidence type="ECO:0000313" key="3">
    <source>
        <dbReference type="EMBL" id="KAB2788953.1"/>
    </source>
</evidence>
<dbReference type="Pfam" id="PF01569">
    <property type="entry name" value="PAP2"/>
    <property type="match status" value="1"/>
</dbReference>
<dbReference type="InterPro" id="IPR036938">
    <property type="entry name" value="PAP2/HPO_sf"/>
</dbReference>
<dbReference type="RefSeq" id="WP_151577219.1">
    <property type="nucleotide sequence ID" value="NZ_WBWX01000024.1"/>
</dbReference>
<gene>
    <name evidence="3" type="ORF">F9L06_25880</name>
</gene>
<dbReference type="AlphaFoldDB" id="A0A6I0DHC7"/>
<protein>
    <submittedName>
        <fullName evidence="3">Phosphatase PAP2 family protein</fullName>
    </submittedName>
</protein>
<sequence length="236" mass="25658">MPRFLTLPGRVAPLTLALVTAICAGLVVMERLTSEVLEHETHHWDEAILLGLRHADDLSLPIGPPWILHAVRDVNSLGGVTVLAIMTVLATIFLLISRRRAMALYMLVSLMGGWAISNALKFGVARPRPTIVPHLMDVYDPSFPSGHAMMSAVTYLTIAALVSQGNIRGATRAFFLATALMLTFAIGLCRIYLGVHYPTDVLAGWCVGSLWALCCYAVGRKYIGSGFNNDVVTLDR</sequence>
<dbReference type="Gene3D" id="1.20.144.10">
    <property type="entry name" value="Phosphatidic acid phosphatase type 2/haloperoxidase"/>
    <property type="match status" value="2"/>
</dbReference>
<dbReference type="SUPFAM" id="SSF48317">
    <property type="entry name" value="Acid phosphatase/Vanadium-dependent haloperoxidase"/>
    <property type="match status" value="1"/>
</dbReference>
<name>A0A6I0DHC7_BRUAN</name>
<evidence type="ECO:0000313" key="4">
    <source>
        <dbReference type="Proteomes" id="UP000441102"/>
    </source>
</evidence>
<dbReference type="Proteomes" id="UP000441102">
    <property type="component" value="Unassembled WGS sequence"/>
</dbReference>
<feature type="transmembrane region" description="Helical" evidence="1">
    <location>
        <begin position="12"/>
        <end position="29"/>
    </location>
</feature>
<feature type="transmembrane region" description="Helical" evidence="1">
    <location>
        <begin position="174"/>
        <end position="195"/>
    </location>
</feature>
<dbReference type="SMART" id="SM00014">
    <property type="entry name" value="acidPPc"/>
    <property type="match status" value="1"/>
</dbReference>
<dbReference type="PANTHER" id="PTHR14969:SF13">
    <property type="entry name" value="AT30094P"/>
    <property type="match status" value="1"/>
</dbReference>
<proteinExistence type="predicted"/>
<keyword evidence="1" id="KW-0812">Transmembrane</keyword>
<keyword evidence="1" id="KW-0472">Membrane</keyword>
<keyword evidence="1" id="KW-1133">Transmembrane helix</keyword>
<dbReference type="EMBL" id="WBWX01000024">
    <property type="protein sequence ID" value="KAB2788953.1"/>
    <property type="molecule type" value="Genomic_DNA"/>
</dbReference>
<feature type="transmembrane region" description="Helical" evidence="1">
    <location>
        <begin position="144"/>
        <end position="162"/>
    </location>
</feature>
<evidence type="ECO:0000256" key="1">
    <source>
        <dbReference type="SAM" id="Phobius"/>
    </source>
</evidence>
<dbReference type="CDD" id="cd03392">
    <property type="entry name" value="PAP2_like_2"/>
    <property type="match status" value="1"/>
</dbReference>
<comment type="caution">
    <text evidence="3">The sequence shown here is derived from an EMBL/GenBank/DDBJ whole genome shotgun (WGS) entry which is preliminary data.</text>
</comment>
<feature type="transmembrane region" description="Helical" evidence="1">
    <location>
        <begin position="76"/>
        <end position="96"/>
    </location>
</feature>
<feature type="transmembrane region" description="Helical" evidence="1">
    <location>
        <begin position="103"/>
        <end position="124"/>
    </location>
</feature>
<feature type="transmembrane region" description="Helical" evidence="1">
    <location>
        <begin position="201"/>
        <end position="219"/>
    </location>
</feature>
<reference evidence="3 4" key="1">
    <citation type="submission" date="2019-09" db="EMBL/GenBank/DDBJ databases">
        <title>Taxonomic organization of the family Brucellaceae based on a phylogenomic approach.</title>
        <authorList>
            <person name="Leclercq S."/>
            <person name="Cloeckaert A."/>
            <person name="Zygmunt M.S."/>
        </authorList>
    </citation>
    <scope>NUCLEOTIDE SEQUENCE [LARGE SCALE GENOMIC DNA]</scope>
    <source>
        <strain evidence="3 4">CCUG 34461</strain>
    </source>
</reference>
<evidence type="ECO:0000259" key="2">
    <source>
        <dbReference type="SMART" id="SM00014"/>
    </source>
</evidence>